<keyword evidence="1" id="KW-0812">Transmembrane</keyword>
<feature type="transmembrane region" description="Helical" evidence="1">
    <location>
        <begin position="49"/>
        <end position="67"/>
    </location>
</feature>
<proteinExistence type="predicted"/>
<feature type="transmembrane region" description="Helical" evidence="1">
    <location>
        <begin position="12"/>
        <end position="37"/>
    </location>
</feature>
<dbReference type="AlphaFoldDB" id="A0A6J7KB57"/>
<evidence type="ECO:0000313" key="2">
    <source>
        <dbReference type="EMBL" id="CAB4951374.1"/>
    </source>
</evidence>
<accession>A0A6J7KB57</accession>
<dbReference type="EMBL" id="CAFBNO010000011">
    <property type="protein sequence ID" value="CAB4951374.1"/>
    <property type="molecule type" value="Genomic_DNA"/>
</dbReference>
<evidence type="ECO:0000256" key="1">
    <source>
        <dbReference type="SAM" id="Phobius"/>
    </source>
</evidence>
<sequence>MTEQKSTSRVRLVLKTGSTVFGLSALLLVAAPAVFNALLGLTSTADLEWAMRMIGITLVALAGNMFSVASRGSETSVRFSARVMQISAFALGVLTLLIPTTLNWFTILYSIVGFGFSAAYTWATLTKK</sequence>
<gene>
    <name evidence="2" type="ORF">UFOPK3837_00454</name>
</gene>
<protein>
    <submittedName>
        <fullName evidence="2">Unannotated protein</fullName>
    </submittedName>
</protein>
<reference evidence="2" key="1">
    <citation type="submission" date="2020-05" db="EMBL/GenBank/DDBJ databases">
        <authorList>
            <person name="Chiriac C."/>
            <person name="Salcher M."/>
            <person name="Ghai R."/>
            <person name="Kavagutti S V."/>
        </authorList>
    </citation>
    <scope>NUCLEOTIDE SEQUENCE</scope>
</reference>
<keyword evidence="1" id="KW-0472">Membrane</keyword>
<name>A0A6J7KB57_9ZZZZ</name>
<organism evidence="2">
    <name type="scientific">freshwater metagenome</name>
    <dbReference type="NCBI Taxonomy" id="449393"/>
    <lineage>
        <taxon>unclassified sequences</taxon>
        <taxon>metagenomes</taxon>
        <taxon>ecological metagenomes</taxon>
    </lineage>
</organism>
<keyword evidence="1" id="KW-1133">Transmembrane helix</keyword>